<dbReference type="PROSITE" id="PS50199">
    <property type="entry name" value="ZF_RANBP2_2"/>
    <property type="match status" value="1"/>
</dbReference>
<dbReference type="SMART" id="SM00360">
    <property type="entry name" value="RRM"/>
    <property type="match status" value="1"/>
</dbReference>
<keyword evidence="5" id="KW-0539">Nucleus</keyword>
<dbReference type="Gene3D" id="4.10.1060.10">
    <property type="entry name" value="Zinc finger, RanBP2-type"/>
    <property type="match status" value="1"/>
</dbReference>
<evidence type="ECO:0000256" key="3">
    <source>
        <dbReference type="ARBA" id="ARBA00022771"/>
    </source>
</evidence>
<dbReference type="InterPro" id="IPR000504">
    <property type="entry name" value="RRM_dom"/>
</dbReference>
<feature type="compositionally biased region" description="Basic and acidic residues" evidence="8">
    <location>
        <begin position="241"/>
        <end position="269"/>
    </location>
</feature>
<evidence type="ECO:0000256" key="4">
    <source>
        <dbReference type="ARBA" id="ARBA00022833"/>
    </source>
</evidence>
<evidence type="ECO:0000313" key="11">
    <source>
        <dbReference type="EMBL" id="KAH9313312.1"/>
    </source>
</evidence>
<feature type="compositionally biased region" description="Basic and acidic residues" evidence="8">
    <location>
        <begin position="175"/>
        <end position="228"/>
    </location>
</feature>
<keyword evidence="3 7" id="KW-0863">Zinc-finger</keyword>
<dbReference type="PANTHER" id="PTHR13948">
    <property type="entry name" value="RNA-BINDING PROTEIN"/>
    <property type="match status" value="1"/>
</dbReference>
<evidence type="ECO:0000256" key="7">
    <source>
        <dbReference type="PROSITE-ProRule" id="PRU00322"/>
    </source>
</evidence>
<dbReference type="AlphaFoldDB" id="A0AA38LAF1"/>
<dbReference type="InterPro" id="IPR036443">
    <property type="entry name" value="Znf_RanBP2_sf"/>
</dbReference>
<dbReference type="SUPFAM" id="SSF90209">
    <property type="entry name" value="Ran binding protein zinc finger-like"/>
    <property type="match status" value="1"/>
</dbReference>
<feature type="domain" description="RanBP2-type" evidence="10">
    <location>
        <begin position="385"/>
        <end position="414"/>
    </location>
</feature>
<feature type="compositionally biased region" description="Low complexity" evidence="8">
    <location>
        <begin position="371"/>
        <end position="381"/>
    </location>
</feature>
<evidence type="ECO:0000259" key="10">
    <source>
        <dbReference type="PROSITE" id="PS50199"/>
    </source>
</evidence>
<dbReference type="OMA" id="ARRIECH"/>
<dbReference type="GO" id="GO:0003723">
    <property type="term" value="F:RNA binding"/>
    <property type="evidence" value="ECO:0007669"/>
    <property type="project" value="UniProtKB-UniRule"/>
</dbReference>
<dbReference type="PROSITE" id="PS01358">
    <property type="entry name" value="ZF_RANBP2_1"/>
    <property type="match status" value="1"/>
</dbReference>
<dbReference type="GO" id="GO:0008270">
    <property type="term" value="F:zinc ion binding"/>
    <property type="evidence" value="ECO:0007669"/>
    <property type="project" value="UniProtKB-KW"/>
</dbReference>
<accession>A0AA38LAF1</accession>
<feature type="domain" description="RRM" evidence="9">
    <location>
        <begin position="276"/>
        <end position="356"/>
    </location>
</feature>
<reference evidence="11 12" key="1">
    <citation type="journal article" date="2021" name="Nat. Plants">
        <title>The Taxus genome provides insights into paclitaxel biosynthesis.</title>
        <authorList>
            <person name="Xiong X."/>
            <person name="Gou J."/>
            <person name="Liao Q."/>
            <person name="Li Y."/>
            <person name="Zhou Q."/>
            <person name="Bi G."/>
            <person name="Li C."/>
            <person name="Du R."/>
            <person name="Wang X."/>
            <person name="Sun T."/>
            <person name="Guo L."/>
            <person name="Liang H."/>
            <person name="Lu P."/>
            <person name="Wu Y."/>
            <person name="Zhang Z."/>
            <person name="Ro D.K."/>
            <person name="Shang Y."/>
            <person name="Huang S."/>
            <person name="Yan J."/>
        </authorList>
    </citation>
    <scope>NUCLEOTIDE SEQUENCE [LARGE SCALE GENOMIC DNA]</scope>
    <source>
        <strain evidence="11">Ta-2019</strain>
    </source>
</reference>
<dbReference type="Proteomes" id="UP000824469">
    <property type="component" value="Unassembled WGS sequence"/>
</dbReference>
<dbReference type="PROSITE" id="PS50102">
    <property type="entry name" value="RRM"/>
    <property type="match status" value="1"/>
</dbReference>
<evidence type="ECO:0000259" key="9">
    <source>
        <dbReference type="PROSITE" id="PS50102"/>
    </source>
</evidence>
<dbReference type="Gene3D" id="3.30.70.330">
    <property type="match status" value="1"/>
</dbReference>
<evidence type="ECO:0000313" key="12">
    <source>
        <dbReference type="Proteomes" id="UP000824469"/>
    </source>
</evidence>
<feature type="region of interest" description="Disordered" evidence="8">
    <location>
        <begin position="415"/>
        <end position="439"/>
    </location>
</feature>
<comment type="caution">
    <text evidence="11">The sequence shown here is derived from an EMBL/GenBank/DDBJ whole genome shotgun (WGS) entry which is preliminary data.</text>
</comment>
<evidence type="ECO:0000256" key="1">
    <source>
        <dbReference type="ARBA" id="ARBA00004123"/>
    </source>
</evidence>
<feature type="non-terminal residue" evidence="11">
    <location>
        <position position="472"/>
    </location>
</feature>
<feature type="region of interest" description="Disordered" evidence="8">
    <location>
        <begin position="175"/>
        <end position="283"/>
    </location>
</feature>
<evidence type="ECO:0000256" key="8">
    <source>
        <dbReference type="SAM" id="MobiDB-lite"/>
    </source>
</evidence>
<dbReference type="PANTHER" id="PTHR13948:SF3">
    <property type="entry name" value="FI21118P1"/>
    <property type="match status" value="1"/>
</dbReference>
<dbReference type="InterPro" id="IPR012677">
    <property type="entry name" value="Nucleotide-bd_a/b_plait_sf"/>
</dbReference>
<dbReference type="GO" id="GO:0000398">
    <property type="term" value="P:mRNA splicing, via spliceosome"/>
    <property type="evidence" value="ECO:0007669"/>
    <property type="project" value="TreeGrafter"/>
</dbReference>
<proteinExistence type="predicted"/>
<keyword evidence="4" id="KW-0862">Zinc</keyword>
<organism evidence="11 12">
    <name type="scientific">Taxus chinensis</name>
    <name type="common">Chinese yew</name>
    <name type="synonym">Taxus wallichiana var. chinensis</name>
    <dbReference type="NCBI Taxonomy" id="29808"/>
    <lineage>
        <taxon>Eukaryota</taxon>
        <taxon>Viridiplantae</taxon>
        <taxon>Streptophyta</taxon>
        <taxon>Embryophyta</taxon>
        <taxon>Tracheophyta</taxon>
        <taxon>Spermatophyta</taxon>
        <taxon>Pinopsida</taxon>
        <taxon>Pinidae</taxon>
        <taxon>Conifers II</taxon>
        <taxon>Cupressales</taxon>
        <taxon>Taxaceae</taxon>
        <taxon>Taxus</taxon>
    </lineage>
</organism>
<gene>
    <name evidence="11" type="ORF">KI387_028347</name>
</gene>
<evidence type="ECO:0000256" key="6">
    <source>
        <dbReference type="PROSITE-ProRule" id="PRU00176"/>
    </source>
</evidence>
<name>A0AA38LAF1_TAXCH</name>
<sequence>ALERYNGVRETEFRVGGSYGGRRYLDEGFSRDPIYPRGAFHRELLERDYPLPPPPVLGTWPQQRRRSLEDEIALIREVRRHEKVSYLDNYRDIDSFRDIDKYHDVDNFREVDKFRGVDNYRDLDNFRDYGFERAARYGGRDSETFDADEYDYRHRMLQPLREESREREYEFPRHVDYDSDHDRGRRESNWRKRDRERDRKASSRDRVQTPEKKRHDRSRSYSHDDRPRSRSPRSRSHGRGHKEGSLEDTHNETKNEKRRDRDEKRHQERTPVAPSATLVVKGLSQKTTEDDLYKALAEWSPLRHVRVIKERNSGISRGFAFIDFPSIEAARNMLEGVGDDGLVVDGRRLFFEYSSKPTGGLGAPQTGNENTTKGSTQGSTKGTGAAADWMCTVCGCVNFARRMSCFQCNEGRTEDAPAADVATSNPAPSGKKGSESGPTHVLVVRGLDENANEEMLHYEFSKHAPIKASVMK</sequence>
<dbReference type="GO" id="GO:0005634">
    <property type="term" value="C:nucleus"/>
    <property type="evidence" value="ECO:0007669"/>
    <property type="project" value="UniProtKB-SubCell"/>
</dbReference>
<dbReference type="SUPFAM" id="SSF54928">
    <property type="entry name" value="RNA-binding domain, RBD"/>
    <property type="match status" value="1"/>
</dbReference>
<keyword evidence="2" id="KW-0479">Metal-binding</keyword>
<feature type="region of interest" description="Disordered" evidence="8">
    <location>
        <begin position="355"/>
        <end position="381"/>
    </location>
</feature>
<dbReference type="Pfam" id="PF00076">
    <property type="entry name" value="RRM_1"/>
    <property type="match status" value="1"/>
</dbReference>
<keyword evidence="6" id="KW-0694">RNA-binding</keyword>
<dbReference type="InterPro" id="IPR001876">
    <property type="entry name" value="Znf_RanBP2"/>
</dbReference>
<dbReference type="EMBL" id="JAHRHJ020000006">
    <property type="protein sequence ID" value="KAH9313312.1"/>
    <property type="molecule type" value="Genomic_DNA"/>
</dbReference>
<evidence type="ECO:0000256" key="2">
    <source>
        <dbReference type="ARBA" id="ARBA00022723"/>
    </source>
</evidence>
<keyword evidence="12" id="KW-1185">Reference proteome</keyword>
<feature type="compositionally biased region" description="Basic residues" evidence="8">
    <location>
        <begin position="229"/>
        <end position="240"/>
    </location>
</feature>
<dbReference type="SMART" id="SM00547">
    <property type="entry name" value="ZnF_RBZ"/>
    <property type="match status" value="1"/>
</dbReference>
<comment type="subcellular location">
    <subcellularLocation>
        <location evidence="1">Nucleus</location>
    </subcellularLocation>
</comment>
<evidence type="ECO:0008006" key="13">
    <source>
        <dbReference type="Google" id="ProtNLM"/>
    </source>
</evidence>
<protein>
    <recommendedName>
        <fullName evidence="13">RNA-binding protein</fullName>
    </recommendedName>
</protein>
<dbReference type="InterPro" id="IPR035979">
    <property type="entry name" value="RBD_domain_sf"/>
</dbReference>
<evidence type="ECO:0000256" key="5">
    <source>
        <dbReference type="ARBA" id="ARBA00023242"/>
    </source>
</evidence>